<sequence length="133" mass="14361">MKILSEKVVARGAGGREEGCEGSEKVARKREGWYSLQRDPGTPAGLSRGTSCRTAIPVLPAWKPCRICGDFRSQVVWGGVGPAWLDLQKGRWEEAELTFGGISRSGGRHPEKFSFDVCGRRGLGARAPGPSAY</sequence>
<organism evidence="1 2">
    <name type="scientific">Rangifer tarandus platyrhynchus</name>
    <name type="common">Svalbard reindeer</name>
    <dbReference type="NCBI Taxonomy" id="3082113"/>
    <lineage>
        <taxon>Eukaryota</taxon>
        <taxon>Metazoa</taxon>
        <taxon>Chordata</taxon>
        <taxon>Craniata</taxon>
        <taxon>Vertebrata</taxon>
        <taxon>Euteleostomi</taxon>
        <taxon>Mammalia</taxon>
        <taxon>Eutheria</taxon>
        <taxon>Laurasiatheria</taxon>
        <taxon>Artiodactyla</taxon>
        <taxon>Ruminantia</taxon>
        <taxon>Pecora</taxon>
        <taxon>Cervidae</taxon>
        <taxon>Odocoileinae</taxon>
        <taxon>Rangifer</taxon>
    </lineage>
</organism>
<accession>A0ACB0EI95</accession>
<dbReference type="EMBL" id="OX596104">
    <property type="protein sequence ID" value="CAI9700167.1"/>
    <property type="molecule type" value="Genomic_DNA"/>
</dbReference>
<evidence type="ECO:0000313" key="1">
    <source>
        <dbReference type="EMBL" id="CAI9700167.1"/>
    </source>
</evidence>
<reference evidence="1" key="1">
    <citation type="submission" date="2023-05" db="EMBL/GenBank/DDBJ databases">
        <authorList>
            <consortium name="ELIXIR-Norway"/>
        </authorList>
    </citation>
    <scope>NUCLEOTIDE SEQUENCE</scope>
</reference>
<gene>
    <name evidence="1" type="ORF">MRATA1EN3_LOCUS11380</name>
</gene>
<proteinExistence type="predicted"/>
<dbReference type="Proteomes" id="UP001162501">
    <property type="component" value="Chromosome 20"/>
</dbReference>
<evidence type="ECO:0000313" key="2">
    <source>
        <dbReference type="Proteomes" id="UP001162501"/>
    </source>
</evidence>
<protein>
    <submittedName>
        <fullName evidence="1">Uncharacterized protein</fullName>
    </submittedName>
</protein>
<name>A0ACB0EI95_RANTA</name>